<feature type="domain" description="Protein HGH1 N-terminal" evidence="3">
    <location>
        <begin position="61"/>
        <end position="245"/>
    </location>
</feature>
<gene>
    <name evidence="5" type="primary">HGH1</name>
    <name evidence="5" type="ORF">HK105_205065</name>
</gene>
<dbReference type="SUPFAM" id="SSF48371">
    <property type="entry name" value="ARM repeat"/>
    <property type="match status" value="1"/>
</dbReference>
<evidence type="ECO:0000313" key="6">
    <source>
        <dbReference type="Proteomes" id="UP001527925"/>
    </source>
</evidence>
<dbReference type="Pfam" id="PF04063">
    <property type="entry name" value="DUF383"/>
    <property type="match status" value="1"/>
</dbReference>
<comment type="similarity">
    <text evidence="1">Belongs to the HGH1 family.</text>
</comment>
<proteinExistence type="inferred from homology"/>
<name>A0ABR4N7L7_9FUNG</name>
<evidence type="ECO:0000259" key="3">
    <source>
        <dbReference type="Pfam" id="PF04063"/>
    </source>
</evidence>
<dbReference type="InterPro" id="IPR007206">
    <property type="entry name" value="Protein_HGH1_C"/>
</dbReference>
<feature type="region of interest" description="Disordered" evidence="2">
    <location>
        <begin position="301"/>
        <end position="338"/>
    </location>
</feature>
<dbReference type="InterPro" id="IPR039717">
    <property type="entry name" value="Hgh1"/>
</dbReference>
<organism evidence="5 6">
    <name type="scientific">Polyrhizophydium stewartii</name>
    <dbReference type="NCBI Taxonomy" id="2732419"/>
    <lineage>
        <taxon>Eukaryota</taxon>
        <taxon>Fungi</taxon>
        <taxon>Fungi incertae sedis</taxon>
        <taxon>Chytridiomycota</taxon>
        <taxon>Chytridiomycota incertae sedis</taxon>
        <taxon>Chytridiomycetes</taxon>
        <taxon>Rhizophydiales</taxon>
        <taxon>Rhizophydiales incertae sedis</taxon>
        <taxon>Polyrhizophydium</taxon>
    </lineage>
</organism>
<evidence type="ECO:0000256" key="2">
    <source>
        <dbReference type="SAM" id="MobiDB-lite"/>
    </source>
</evidence>
<dbReference type="InterPro" id="IPR007205">
    <property type="entry name" value="Protein_HGH1_N"/>
</dbReference>
<evidence type="ECO:0000313" key="5">
    <source>
        <dbReference type="EMBL" id="KAL2915449.1"/>
    </source>
</evidence>
<dbReference type="Proteomes" id="UP001527925">
    <property type="component" value="Unassembled WGS sequence"/>
</dbReference>
<dbReference type="PANTHER" id="PTHR13387:SF9">
    <property type="entry name" value="PROTEIN HGH1 HOMOLOG"/>
    <property type="match status" value="1"/>
</dbReference>
<dbReference type="Pfam" id="PF04064">
    <property type="entry name" value="DUF384"/>
    <property type="match status" value="1"/>
</dbReference>
<sequence>MLPYFKLNDYKAVKDLMQLTGDEPLTAHDALSALINLSSDLEIIGVMCDDVFLTSLVVLTVLPKNVNADLCCMLLNNLSKFEIVAEKLLPAPSADPGVQKTHRIDNLLEIFARGETSKYNPAASFHFLAGVFANLTTSPQGCEFFLSRSTVDNSPRLSKLVVFTEHSDTMRRGGVVSAIKNCCYGASVAKHGEDVLFSEELNLLVYLLLPLAGPEDYTDEEMDGMPDELQFLEPTKIREPDARIRHTLVETLLLLTTTRYGRDFMRACKVYPIIRQLHLVEKSEAVQEAIEEVVNMLMRDESQETADGTSSAAHPSKMIKLDGEAPAQAEAPVEQDEADAQIEALI</sequence>
<dbReference type="EMBL" id="JADGIZ020000024">
    <property type="protein sequence ID" value="KAL2915449.1"/>
    <property type="molecule type" value="Genomic_DNA"/>
</dbReference>
<dbReference type="InterPro" id="IPR016024">
    <property type="entry name" value="ARM-type_fold"/>
</dbReference>
<accession>A0ABR4N7L7</accession>
<evidence type="ECO:0000256" key="1">
    <source>
        <dbReference type="ARBA" id="ARBA00006712"/>
    </source>
</evidence>
<comment type="caution">
    <text evidence="5">The sequence shown here is derived from an EMBL/GenBank/DDBJ whole genome shotgun (WGS) entry which is preliminary data.</text>
</comment>
<dbReference type="PANTHER" id="PTHR13387">
    <property type="entry name" value="PROTEIN HGH1 HOMOLOG"/>
    <property type="match status" value="1"/>
</dbReference>
<feature type="domain" description="Protein HGH1 C-terminal" evidence="4">
    <location>
        <begin position="251"/>
        <end position="304"/>
    </location>
</feature>
<evidence type="ECO:0000259" key="4">
    <source>
        <dbReference type="Pfam" id="PF04064"/>
    </source>
</evidence>
<keyword evidence="6" id="KW-1185">Reference proteome</keyword>
<protein>
    <submittedName>
        <fullName evidence="5">Protein hgh1</fullName>
    </submittedName>
</protein>
<reference evidence="5 6" key="1">
    <citation type="submission" date="2023-09" db="EMBL/GenBank/DDBJ databases">
        <title>Pangenome analysis of Batrachochytrium dendrobatidis and related Chytrids.</title>
        <authorList>
            <person name="Yacoub M.N."/>
            <person name="Stajich J.E."/>
            <person name="James T.Y."/>
        </authorList>
    </citation>
    <scope>NUCLEOTIDE SEQUENCE [LARGE SCALE GENOMIC DNA]</scope>
    <source>
        <strain evidence="5 6">JEL0888</strain>
    </source>
</reference>